<reference evidence="1" key="1">
    <citation type="submission" date="2021-03" db="EMBL/GenBank/DDBJ databases">
        <title>Antimicrobial resistance genes in bacteria isolated from Japanese honey, and their potential for conferring macrolide and lincosamide resistance in the American foulbrood pathogen Paenibacillus larvae.</title>
        <authorList>
            <person name="Okamoto M."/>
            <person name="Kumagai M."/>
            <person name="Kanamori H."/>
            <person name="Takamatsu D."/>
        </authorList>
    </citation>
    <scope>NUCLEOTIDE SEQUENCE</scope>
    <source>
        <strain evidence="1">J27TS8</strain>
    </source>
</reference>
<keyword evidence="2" id="KW-1185">Reference proteome</keyword>
<sequence length="140" mass="16816">MINQLLNIMYHLNIEIKETDNKTKLIYEHGLIDEGIKTQIKQHKELILQRIRENEEARLKGFIVYNHGQFYEYRFGVGSYLFLERLPNGRAMAWRENYRKGETKAYRTKTIVQNALFQKAFDEATSFINWLNKKRRMKVG</sequence>
<accession>A0A919WJ98</accession>
<gene>
    <name evidence="1" type="ORF">J27TS8_27390</name>
</gene>
<proteinExistence type="predicted"/>
<name>A0A919WJ98_9BACI</name>
<organism evidence="1 2">
    <name type="scientific">Robertmurraya siralis</name>
    <dbReference type="NCBI Taxonomy" id="77777"/>
    <lineage>
        <taxon>Bacteria</taxon>
        <taxon>Bacillati</taxon>
        <taxon>Bacillota</taxon>
        <taxon>Bacilli</taxon>
        <taxon>Bacillales</taxon>
        <taxon>Bacillaceae</taxon>
        <taxon>Robertmurraya</taxon>
    </lineage>
</organism>
<evidence type="ECO:0000313" key="1">
    <source>
        <dbReference type="EMBL" id="GIN62746.1"/>
    </source>
</evidence>
<evidence type="ECO:0000313" key="2">
    <source>
        <dbReference type="Proteomes" id="UP000682111"/>
    </source>
</evidence>
<dbReference type="AlphaFoldDB" id="A0A919WJ98"/>
<dbReference type="RefSeq" id="WP_212933927.1">
    <property type="nucleotide sequence ID" value="NZ_BORC01000004.1"/>
</dbReference>
<dbReference type="EMBL" id="BORC01000004">
    <property type="protein sequence ID" value="GIN62746.1"/>
    <property type="molecule type" value="Genomic_DNA"/>
</dbReference>
<dbReference type="Proteomes" id="UP000682111">
    <property type="component" value="Unassembled WGS sequence"/>
</dbReference>
<comment type="caution">
    <text evidence="1">The sequence shown here is derived from an EMBL/GenBank/DDBJ whole genome shotgun (WGS) entry which is preliminary data.</text>
</comment>
<protein>
    <submittedName>
        <fullName evidence="1">Uncharacterized protein</fullName>
    </submittedName>
</protein>